<keyword evidence="3" id="KW-1185">Reference proteome</keyword>
<evidence type="ECO:0008006" key="4">
    <source>
        <dbReference type="Google" id="ProtNLM"/>
    </source>
</evidence>
<reference evidence="3" key="1">
    <citation type="journal article" date="2019" name="Int. J. Syst. Evol. Microbiol.">
        <title>Halobacteriovorax valvorus sp. nov., a novel prokaryotic predator isolated from coastal seawater of China.</title>
        <authorList>
            <person name="Chen M.-X."/>
        </authorList>
    </citation>
    <scope>NUCLEOTIDE SEQUENCE [LARGE SCALE GENOMIC DNA]</scope>
    <source>
        <strain evidence="3">BL9</strain>
    </source>
</reference>
<evidence type="ECO:0000313" key="3">
    <source>
        <dbReference type="Proteomes" id="UP000443582"/>
    </source>
</evidence>
<accession>A0ABY0IJ33</accession>
<gene>
    <name evidence="2" type="ORF">DAY19_02335</name>
</gene>
<evidence type="ECO:0000313" key="2">
    <source>
        <dbReference type="EMBL" id="RZF22632.1"/>
    </source>
</evidence>
<evidence type="ECO:0000256" key="1">
    <source>
        <dbReference type="SAM" id="Coils"/>
    </source>
</evidence>
<proteinExistence type="predicted"/>
<dbReference type="SUPFAM" id="SSF158791">
    <property type="entry name" value="MgtE N-terminal domain-like"/>
    <property type="match status" value="1"/>
</dbReference>
<protein>
    <recommendedName>
        <fullName evidence="4">Magnesium transporter MgtE intracellular domain-containing protein</fullName>
    </recommendedName>
</protein>
<keyword evidence="1" id="KW-0175">Coiled coil</keyword>
<comment type="caution">
    <text evidence="2">The sequence shown here is derived from an EMBL/GenBank/DDBJ whole genome shotgun (WGS) entry which is preliminary data.</text>
</comment>
<organism evidence="2 3">
    <name type="scientific">Halobacteriovorax vibrionivorans</name>
    <dbReference type="NCBI Taxonomy" id="2152716"/>
    <lineage>
        <taxon>Bacteria</taxon>
        <taxon>Pseudomonadati</taxon>
        <taxon>Bdellovibrionota</taxon>
        <taxon>Bacteriovoracia</taxon>
        <taxon>Bacteriovoracales</taxon>
        <taxon>Halobacteriovoraceae</taxon>
        <taxon>Halobacteriovorax</taxon>
    </lineage>
</organism>
<feature type="coiled-coil region" evidence="1">
    <location>
        <begin position="49"/>
        <end position="83"/>
    </location>
</feature>
<dbReference type="Proteomes" id="UP000443582">
    <property type="component" value="Unassembled WGS sequence"/>
</dbReference>
<name>A0ABY0IJ33_9BACT</name>
<sequence length="176" mass="20427">MKALLLSTLLVFSLNTKAEDKKIYTQEEFDKALDAAIEKKMKRIGRGKLVEFSQELLKKEQDLEQREKALKNQQNQIAVNQKELEGRIQEFKKYQTNFLSCLDKKDSDESKRVIHMVDVVSNMRPQTAADLLSQQDPSISIKILGELDPVKVSKIFNMMDKEISARLQKQYMTMKK</sequence>
<dbReference type="EMBL" id="QDKL01000001">
    <property type="protein sequence ID" value="RZF22632.1"/>
    <property type="molecule type" value="Genomic_DNA"/>
</dbReference>
<dbReference type="RefSeq" id="WP_114705577.1">
    <property type="nucleotide sequence ID" value="NZ_QDKL01000001.1"/>
</dbReference>